<dbReference type="InterPro" id="IPR036279">
    <property type="entry name" value="5-3_exonuclease_C_sf"/>
</dbReference>
<dbReference type="AlphaFoldDB" id="A0A6J4N2J0"/>
<feature type="non-terminal residue" evidence="8">
    <location>
        <position position="343"/>
    </location>
</feature>
<keyword evidence="8" id="KW-0808">Transferase</keyword>
<dbReference type="Gene3D" id="3.40.50.1010">
    <property type="entry name" value="5'-nuclease"/>
    <property type="match status" value="1"/>
</dbReference>
<evidence type="ECO:0000259" key="7">
    <source>
        <dbReference type="SMART" id="SM00475"/>
    </source>
</evidence>
<dbReference type="SMART" id="SM00279">
    <property type="entry name" value="HhH2"/>
    <property type="match status" value="1"/>
</dbReference>
<dbReference type="InterPro" id="IPR008918">
    <property type="entry name" value="HhH2"/>
</dbReference>
<evidence type="ECO:0000313" key="8">
    <source>
        <dbReference type="EMBL" id="CAA9371212.1"/>
    </source>
</evidence>
<feature type="compositionally biased region" description="Polar residues" evidence="6">
    <location>
        <begin position="319"/>
        <end position="329"/>
    </location>
</feature>
<dbReference type="InterPro" id="IPR020046">
    <property type="entry name" value="5-3_exonucl_a-hlix_arch_N"/>
</dbReference>
<dbReference type="InterPro" id="IPR038969">
    <property type="entry name" value="FEN"/>
</dbReference>
<dbReference type="Pfam" id="PF01367">
    <property type="entry name" value="5_3_exonuc"/>
    <property type="match status" value="1"/>
</dbReference>
<dbReference type="CDD" id="cd09898">
    <property type="entry name" value="H3TH_53EXO"/>
    <property type="match status" value="1"/>
</dbReference>
<dbReference type="Gene3D" id="1.10.150.20">
    <property type="entry name" value="5' to 3' exonuclease, C-terminal subdomain"/>
    <property type="match status" value="1"/>
</dbReference>
<keyword evidence="8" id="KW-0548">Nucleotidyltransferase</keyword>
<dbReference type="GO" id="GO:0003677">
    <property type="term" value="F:DNA binding"/>
    <property type="evidence" value="ECO:0007669"/>
    <property type="project" value="UniProtKB-KW"/>
</dbReference>
<feature type="region of interest" description="Disordered" evidence="6">
    <location>
        <begin position="319"/>
        <end position="343"/>
    </location>
</feature>
<dbReference type="FunFam" id="1.10.150.20:FF:000003">
    <property type="entry name" value="DNA polymerase I"/>
    <property type="match status" value="1"/>
</dbReference>
<dbReference type="GO" id="GO:0033567">
    <property type="term" value="P:DNA replication, Okazaki fragment processing"/>
    <property type="evidence" value="ECO:0007669"/>
    <property type="project" value="InterPro"/>
</dbReference>
<feature type="domain" description="5'-3' exonuclease" evidence="7">
    <location>
        <begin position="17"/>
        <end position="288"/>
    </location>
</feature>
<protein>
    <recommendedName>
        <fullName evidence="5">5'-3' exonuclease</fullName>
    </recommendedName>
</protein>
<dbReference type="SUPFAM" id="SSF47807">
    <property type="entry name" value="5' to 3' exonuclease, C-terminal subdomain"/>
    <property type="match status" value="1"/>
</dbReference>
<comment type="function">
    <text evidence="4">5'-3' exonuclease acting preferentially on double-stranded DNA.</text>
</comment>
<name>A0A6J4N2J0_9CYAN</name>
<evidence type="ECO:0000256" key="1">
    <source>
        <dbReference type="ARBA" id="ARBA00022722"/>
    </source>
</evidence>
<dbReference type="GO" id="GO:0008409">
    <property type="term" value="F:5'-3' exonuclease activity"/>
    <property type="evidence" value="ECO:0007669"/>
    <property type="project" value="InterPro"/>
</dbReference>
<organism evidence="8">
    <name type="scientific">uncultured Leptolyngbya sp</name>
    <dbReference type="NCBI Taxonomy" id="332963"/>
    <lineage>
        <taxon>Bacteria</taxon>
        <taxon>Bacillati</taxon>
        <taxon>Cyanobacteriota</taxon>
        <taxon>Cyanophyceae</taxon>
        <taxon>Leptolyngbyales</taxon>
        <taxon>Leptolyngbyaceae</taxon>
        <taxon>Leptolyngbya group</taxon>
        <taxon>Leptolyngbya</taxon>
        <taxon>environmental samples</taxon>
    </lineage>
</organism>
<dbReference type="InterPro" id="IPR029060">
    <property type="entry name" value="PIN-like_dom_sf"/>
</dbReference>
<keyword evidence="1" id="KW-0540">Nuclease</keyword>
<dbReference type="InterPro" id="IPR002421">
    <property type="entry name" value="5-3_exonuclease"/>
</dbReference>
<proteinExistence type="predicted"/>
<evidence type="ECO:0000256" key="3">
    <source>
        <dbReference type="ARBA" id="ARBA00023125"/>
    </source>
</evidence>
<evidence type="ECO:0000256" key="6">
    <source>
        <dbReference type="SAM" id="MobiDB-lite"/>
    </source>
</evidence>
<reference evidence="8" key="1">
    <citation type="submission" date="2020-02" db="EMBL/GenBank/DDBJ databases">
        <authorList>
            <person name="Meier V. D."/>
        </authorList>
    </citation>
    <scope>NUCLEOTIDE SEQUENCE</scope>
    <source>
        <strain evidence="8">AVDCRST_MAG94</strain>
    </source>
</reference>
<evidence type="ECO:0000256" key="2">
    <source>
        <dbReference type="ARBA" id="ARBA00022801"/>
    </source>
</evidence>
<sequence>MSPLVSIPLISSASSPTKPLILLIDGHSLAFRSYFAFAKGRDGGLRTKSGIPTSVSYGFLKALLEVMEAEKPQYVAIAFDLSEKTFRHEADDTYKAGRAETPEDFIPDLANLQELLLALNLPILTAANYEADDVIGTLARRASADGFQVKVLSGDRDLFQLVDPEATTKVLYLSTVYGKGTPPPREFGVEQVKEKMGILPSQIVDYKALCGDSSDNIPGVKGIGDKTAVQLLTTYGSLEKVYESLDQIKGAVRQKLEAGKDDARHSQWMAQIHLDVPLEVDWESCRLRDFDETAVNELLEKLEFRTFLNRIQKVHRQFSDTQGEASSDDSVPVEQKATPSPQY</sequence>
<dbReference type="PANTHER" id="PTHR42646:SF2">
    <property type="entry name" value="5'-3' EXONUCLEASE FAMILY PROTEIN"/>
    <property type="match status" value="1"/>
</dbReference>
<gene>
    <name evidence="8" type="ORF">AVDCRST_MAG94-4185</name>
</gene>
<dbReference type="Pfam" id="PF02739">
    <property type="entry name" value="5_3_exonuc_N"/>
    <property type="match status" value="1"/>
</dbReference>
<dbReference type="PANTHER" id="PTHR42646">
    <property type="entry name" value="FLAP ENDONUCLEASE XNI"/>
    <property type="match status" value="1"/>
</dbReference>
<dbReference type="SMART" id="SM00475">
    <property type="entry name" value="53EXOc"/>
    <property type="match status" value="1"/>
</dbReference>
<dbReference type="EMBL" id="CADCTY010001456">
    <property type="protein sequence ID" value="CAA9371212.1"/>
    <property type="molecule type" value="Genomic_DNA"/>
</dbReference>
<dbReference type="InterPro" id="IPR020045">
    <property type="entry name" value="DNA_polI_H3TH"/>
</dbReference>
<accession>A0A6J4N2J0</accession>
<keyword evidence="2" id="KW-0378">Hydrolase</keyword>
<dbReference type="SUPFAM" id="SSF88723">
    <property type="entry name" value="PIN domain-like"/>
    <property type="match status" value="1"/>
</dbReference>
<evidence type="ECO:0000256" key="5">
    <source>
        <dbReference type="ARBA" id="ARBA00050026"/>
    </source>
</evidence>
<dbReference type="CDD" id="cd09859">
    <property type="entry name" value="PIN_53EXO"/>
    <property type="match status" value="1"/>
</dbReference>
<keyword evidence="3" id="KW-0238">DNA-binding</keyword>
<evidence type="ECO:0000256" key="4">
    <source>
        <dbReference type="ARBA" id="ARBA00049957"/>
    </source>
</evidence>
<dbReference type="GO" id="GO:0017108">
    <property type="term" value="F:5'-flap endonuclease activity"/>
    <property type="evidence" value="ECO:0007669"/>
    <property type="project" value="InterPro"/>
</dbReference>
<dbReference type="GO" id="GO:0016779">
    <property type="term" value="F:nucleotidyltransferase activity"/>
    <property type="evidence" value="ECO:0007669"/>
    <property type="project" value="UniProtKB-KW"/>
</dbReference>